<dbReference type="Proteomes" id="UP000499080">
    <property type="component" value="Unassembled WGS sequence"/>
</dbReference>
<feature type="domain" description="Mutator-like transposase" evidence="1">
    <location>
        <begin position="2"/>
        <end position="248"/>
    </location>
</feature>
<accession>A0A4Y2JA38</accession>
<evidence type="ECO:0000313" key="2">
    <source>
        <dbReference type="EMBL" id="GBM86910.1"/>
    </source>
</evidence>
<organism evidence="2 3">
    <name type="scientific">Araneus ventricosus</name>
    <name type="common">Orbweaver spider</name>
    <name type="synonym">Epeira ventricosa</name>
    <dbReference type="NCBI Taxonomy" id="182803"/>
    <lineage>
        <taxon>Eukaryota</taxon>
        <taxon>Metazoa</taxon>
        <taxon>Ecdysozoa</taxon>
        <taxon>Arthropoda</taxon>
        <taxon>Chelicerata</taxon>
        <taxon>Arachnida</taxon>
        <taxon>Araneae</taxon>
        <taxon>Araneomorphae</taxon>
        <taxon>Entelegynae</taxon>
        <taxon>Araneoidea</taxon>
        <taxon>Araneidae</taxon>
        <taxon>Araneus</taxon>
    </lineage>
</organism>
<evidence type="ECO:0000313" key="3">
    <source>
        <dbReference type="Proteomes" id="UP000499080"/>
    </source>
</evidence>
<dbReference type="AlphaFoldDB" id="A0A4Y2JA38"/>
<dbReference type="InterPro" id="IPR049012">
    <property type="entry name" value="Mutator_transp_dom"/>
</dbReference>
<sequence>MKLLCTLNLPYVSKKTFRIHELKLLEAVKYSCEENMKAASKEVQNLKKTTTCGVSVDDTWQRRGHMSLNGCVSVISIDTGKILDLEVMTQYCKMCEMNIKCDHECSNYKGSSGNMESVGAFRIFERSVMKRELQYTEYYGDGDSKAFLKVKDIYGEDTVTKLECIGHVQKRVGSRLRKLKKTKGLGGIGKLTDKFIDKLQNYYGIAIRSNAGIIEKMQSAVIAAFFHCCSSNRNLIHGQCPDGKDSWCRYKRALSDKRQYLEKSPGLPNSVMKVIKATYLELCDKNLLKKCLHGMTQNNNESFNNVLWTILPKETFVQQKTLFLGSYIAVLLFNSGY</sequence>
<proteinExistence type="predicted"/>
<dbReference type="EMBL" id="BGPR01003346">
    <property type="protein sequence ID" value="GBM86910.1"/>
    <property type="molecule type" value="Genomic_DNA"/>
</dbReference>
<dbReference type="OrthoDB" id="10060618at2759"/>
<comment type="caution">
    <text evidence="2">The sequence shown here is derived from an EMBL/GenBank/DDBJ whole genome shotgun (WGS) entry which is preliminary data.</text>
</comment>
<dbReference type="Pfam" id="PF20700">
    <property type="entry name" value="Mutator"/>
    <property type="match status" value="1"/>
</dbReference>
<gene>
    <name evidence="2" type="ORF">AVEN_207415_1</name>
</gene>
<reference evidence="2 3" key="1">
    <citation type="journal article" date="2019" name="Sci. Rep.">
        <title>Orb-weaving spider Araneus ventricosus genome elucidates the spidroin gene catalogue.</title>
        <authorList>
            <person name="Kono N."/>
            <person name="Nakamura H."/>
            <person name="Ohtoshi R."/>
            <person name="Moran D.A.P."/>
            <person name="Shinohara A."/>
            <person name="Yoshida Y."/>
            <person name="Fujiwara M."/>
            <person name="Mori M."/>
            <person name="Tomita M."/>
            <person name="Arakawa K."/>
        </authorList>
    </citation>
    <scope>NUCLEOTIDE SEQUENCE [LARGE SCALE GENOMIC DNA]</scope>
</reference>
<evidence type="ECO:0000259" key="1">
    <source>
        <dbReference type="Pfam" id="PF20700"/>
    </source>
</evidence>
<keyword evidence="3" id="KW-1185">Reference proteome</keyword>
<protein>
    <recommendedName>
        <fullName evidence="1">Mutator-like transposase domain-containing protein</fullName>
    </recommendedName>
</protein>
<name>A0A4Y2JA38_ARAVE</name>